<feature type="transmembrane region" description="Helical" evidence="2">
    <location>
        <begin position="46"/>
        <end position="68"/>
    </location>
</feature>
<evidence type="ECO:0000313" key="5">
    <source>
        <dbReference type="Proteomes" id="UP000049855"/>
    </source>
</evidence>
<dbReference type="EMBL" id="CTRP01000010">
    <property type="protein sequence ID" value="CQR72550.1"/>
    <property type="molecule type" value="Genomic_DNA"/>
</dbReference>
<evidence type="ECO:0000256" key="1">
    <source>
        <dbReference type="ARBA" id="ARBA00010792"/>
    </source>
</evidence>
<dbReference type="AlphaFoldDB" id="A0A0U1KYQ5"/>
<evidence type="ECO:0000256" key="2">
    <source>
        <dbReference type="SAM" id="Phobius"/>
    </source>
</evidence>
<organism evidence="4 5">
    <name type="scientific">Sporomusa ovata</name>
    <dbReference type="NCBI Taxonomy" id="2378"/>
    <lineage>
        <taxon>Bacteria</taxon>
        <taxon>Bacillati</taxon>
        <taxon>Bacillota</taxon>
        <taxon>Negativicutes</taxon>
        <taxon>Selenomonadales</taxon>
        <taxon>Sporomusaceae</taxon>
        <taxon>Sporomusa</taxon>
    </lineage>
</organism>
<keyword evidence="2" id="KW-1133">Transmembrane helix</keyword>
<keyword evidence="4" id="KW-0449">Lipoprotein</keyword>
<dbReference type="Pfam" id="PF09335">
    <property type="entry name" value="VTT_dom"/>
    <property type="match status" value="1"/>
</dbReference>
<keyword evidence="2" id="KW-0472">Membrane</keyword>
<dbReference type="RefSeq" id="WP_021167263.1">
    <property type="nucleotide sequence ID" value="NZ_CTRP01000010.1"/>
</dbReference>
<feature type="domain" description="VTT" evidence="3">
    <location>
        <begin position="45"/>
        <end position="146"/>
    </location>
</feature>
<evidence type="ECO:0000313" key="4">
    <source>
        <dbReference type="EMBL" id="CQR72550.1"/>
    </source>
</evidence>
<dbReference type="Proteomes" id="UP000049855">
    <property type="component" value="Unassembled WGS sequence"/>
</dbReference>
<protein>
    <submittedName>
        <fullName evidence="4">FIG139438: lipoprotein B</fullName>
    </submittedName>
</protein>
<sequence>MEALLAVLLEWGLTGLLLAAFTESFISPVLPDLILIPLAIAKPQNAIFYGLAATVVSILGGLIGYLLGLKIGLPAARKFIPSKYMDKIQNTIQENALWAIFLASLSPIPYKFVCITAGALKINMTVFFLISFLGRAKRFLLEGVLIYYFGSQAVEMFTQHKSDMLIITLIVILVAGVISYATKRSKKAAAAVNKL</sequence>
<keyword evidence="5" id="KW-1185">Reference proteome</keyword>
<dbReference type="PANTHER" id="PTHR42709:SF11">
    <property type="entry name" value="DEDA FAMILY PROTEIN"/>
    <property type="match status" value="1"/>
</dbReference>
<feature type="transmembrane region" description="Helical" evidence="2">
    <location>
        <begin position="164"/>
        <end position="181"/>
    </location>
</feature>
<dbReference type="InterPro" id="IPR051311">
    <property type="entry name" value="DedA_domain"/>
</dbReference>
<keyword evidence="2" id="KW-0812">Transmembrane</keyword>
<gene>
    <name evidence="4" type="ORF">SpAn4DRAFT_3010</name>
</gene>
<dbReference type="InterPro" id="IPR032816">
    <property type="entry name" value="VTT_dom"/>
</dbReference>
<evidence type="ECO:0000259" key="3">
    <source>
        <dbReference type="Pfam" id="PF09335"/>
    </source>
</evidence>
<dbReference type="GO" id="GO:0005886">
    <property type="term" value="C:plasma membrane"/>
    <property type="evidence" value="ECO:0007669"/>
    <property type="project" value="TreeGrafter"/>
</dbReference>
<comment type="similarity">
    <text evidence="1">Belongs to the DedA family.</text>
</comment>
<name>A0A0U1KYQ5_9FIRM</name>
<proteinExistence type="inferred from homology"/>
<dbReference type="PANTHER" id="PTHR42709">
    <property type="entry name" value="ALKALINE PHOSPHATASE LIKE PROTEIN"/>
    <property type="match status" value="1"/>
</dbReference>
<reference evidence="5" key="1">
    <citation type="submission" date="2015-03" db="EMBL/GenBank/DDBJ databases">
        <authorList>
            <person name="Nijsse Bart"/>
        </authorList>
    </citation>
    <scope>NUCLEOTIDE SEQUENCE [LARGE SCALE GENOMIC DNA]</scope>
</reference>
<accession>A0A0U1KYQ5</accession>